<reference evidence="2" key="2">
    <citation type="journal article" date="2021" name="PeerJ">
        <title>Extensive microbial diversity within the chicken gut microbiome revealed by metagenomics and culture.</title>
        <authorList>
            <person name="Gilroy R."/>
            <person name="Ravi A."/>
            <person name="Getino M."/>
            <person name="Pursley I."/>
            <person name="Horton D.L."/>
            <person name="Alikhan N.F."/>
            <person name="Baker D."/>
            <person name="Gharbi K."/>
            <person name="Hall N."/>
            <person name="Watson M."/>
            <person name="Adriaenssens E.M."/>
            <person name="Foster-Nyarko E."/>
            <person name="Jarju S."/>
            <person name="Secka A."/>
            <person name="Antonio M."/>
            <person name="Oren A."/>
            <person name="Chaudhuri R.R."/>
            <person name="La Ragione R."/>
            <person name="Hildebrand F."/>
            <person name="Pallen M.J."/>
        </authorList>
    </citation>
    <scope>NUCLEOTIDE SEQUENCE</scope>
    <source>
        <strain evidence="2">ChiSjej3B21-11622</strain>
    </source>
</reference>
<evidence type="ECO:0000313" key="2">
    <source>
        <dbReference type="EMBL" id="HIQ97961.1"/>
    </source>
</evidence>
<evidence type="ECO:0000313" key="3">
    <source>
        <dbReference type="Proteomes" id="UP000886886"/>
    </source>
</evidence>
<keyword evidence="1" id="KW-0472">Membrane</keyword>
<keyword evidence="1" id="KW-1133">Transmembrane helix</keyword>
<protein>
    <submittedName>
        <fullName evidence="2">O-antigen ligase family protein</fullName>
    </submittedName>
</protein>
<feature type="transmembrane region" description="Helical" evidence="1">
    <location>
        <begin position="85"/>
        <end position="105"/>
    </location>
</feature>
<comment type="caution">
    <text evidence="2">The sequence shown here is derived from an EMBL/GenBank/DDBJ whole genome shotgun (WGS) entry which is preliminary data.</text>
</comment>
<dbReference type="AlphaFoldDB" id="A0A9D0ZXZ0"/>
<dbReference type="Proteomes" id="UP000886886">
    <property type="component" value="Unassembled WGS sequence"/>
</dbReference>
<feature type="transmembrane region" description="Helical" evidence="1">
    <location>
        <begin position="211"/>
        <end position="230"/>
    </location>
</feature>
<feature type="transmembrane region" description="Helical" evidence="1">
    <location>
        <begin position="7"/>
        <end position="27"/>
    </location>
</feature>
<feature type="transmembrane region" description="Helical" evidence="1">
    <location>
        <begin position="281"/>
        <end position="297"/>
    </location>
</feature>
<feature type="transmembrane region" description="Helical" evidence="1">
    <location>
        <begin position="111"/>
        <end position="136"/>
    </location>
</feature>
<feature type="non-terminal residue" evidence="2">
    <location>
        <position position="498"/>
    </location>
</feature>
<dbReference type="PANTHER" id="PTHR37422:SF13">
    <property type="entry name" value="LIPOPOLYSACCHARIDE BIOSYNTHESIS PROTEIN PA4999-RELATED"/>
    <property type="match status" value="1"/>
</dbReference>
<dbReference type="PANTHER" id="PTHR37422">
    <property type="entry name" value="TEICHURONIC ACID BIOSYNTHESIS PROTEIN TUAE"/>
    <property type="match status" value="1"/>
</dbReference>
<feature type="transmembrane region" description="Helical" evidence="1">
    <location>
        <begin position="47"/>
        <end position="73"/>
    </location>
</feature>
<reference evidence="2" key="1">
    <citation type="submission" date="2020-10" db="EMBL/GenBank/DDBJ databases">
        <authorList>
            <person name="Gilroy R."/>
        </authorList>
    </citation>
    <scope>NUCLEOTIDE SEQUENCE</scope>
    <source>
        <strain evidence="2">ChiSjej3B21-11622</strain>
    </source>
</reference>
<gene>
    <name evidence="2" type="ORF">IAB26_15535</name>
</gene>
<evidence type="ECO:0000256" key="1">
    <source>
        <dbReference type="SAM" id="Phobius"/>
    </source>
</evidence>
<feature type="transmembrane region" description="Helical" evidence="1">
    <location>
        <begin position="237"/>
        <end position="252"/>
    </location>
</feature>
<keyword evidence="1" id="KW-0812">Transmembrane</keyword>
<dbReference type="GO" id="GO:0016874">
    <property type="term" value="F:ligase activity"/>
    <property type="evidence" value="ECO:0007669"/>
    <property type="project" value="UniProtKB-KW"/>
</dbReference>
<name>A0A9D0ZXZ0_9FIRM</name>
<dbReference type="InterPro" id="IPR051533">
    <property type="entry name" value="WaaL-like"/>
</dbReference>
<proteinExistence type="predicted"/>
<accession>A0A9D0ZXZ0</accession>
<dbReference type="EMBL" id="DVFT01000227">
    <property type="protein sequence ID" value="HIQ97961.1"/>
    <property type="molecule type" value="Genomic_DNA"/>
</dbReference>
<organism evidence="2 3">
    <name type="scientific">Candidatus Limivivens merdigallinarum</name>
    <dbReference type="NCBI Taxonomy" id="2840859"/>
    <lineage>
        <taxon>Bacteria</taxon>
        <taxon>Bacillati</taxon>
        <taxon>Bacillota</taxon>
        <taxon>Clostridia</taxon>
        <taxon>Lachnospirales</taxon>
        <taxon>Lachnospiraceae</taxon>
        <taxon>Lachnospiraceae incertae sedis</taxon>
        <taxon>Candidatus Limivivens</taxon>
    </lineage>
</organism>
<keyword evidence="2" id="KW-0436">Ligase</keyword>
<sequence>MKKKHSIICFWQLFPGILLLAALPLIVRLQMVDTGLSDYPWFSGTAVQGDFFLCWKGIALFVLSVWMIVVLGLKRLWLKEGKRQFDRAILWLGGYLLFGFLSAAFSEEKEAAFLGMFGSYQGFVVLLCYGVTALYFMELFRQKENQKVLMGALAVGAAIQGVIGTGQLLGIDFWNTALGRAIVAPGADNLTFRFGDSASNRVYLAAYNPNYAAVYCILVLPVLFSLIAVCKKVWEKSVLGILCGLLFLSLWGTGSRAGIMTAAGLLVTALLLLMRGWRTKGCVLGGLGLLACLVWIADGAGKGNVVSNIVKSWRISPQEYSLKNIQIEEDGIRIWYKDQEILLNLWENEEGKLMFQAQNGEGEPVSIQEDEETGRYLVGPIRMLQFDVFVENGEWNLVMYQRGIPWYFVKSSNQETFRYLTVYGKEDVIEPAPHMLFEGREAMFSNRGYIWSRTIPLLAETVVFGKGPDTFAVNFPQNDYVMKANLGKDTFIQAFLRP</sequence>
<feature type="transmembrane region" description="Helical" evidence="1">
    <location>
        <begin position="258"/>
        <end position="274"/>
    </location>
</feature>
<feature type="transmembrane region" description="Helical" evidence="1">
    <location>
        <begin position="148"/>
        <end position="169"/>
    </location>
</feature>